<dbReference type="Proteomes" id="UP000230363">
    <property type="component" value="Unassembled WGS sequence"/>
</dbReference>
<name>A0A2M7Q8X7_9BACT</name>
<reference evidence="2" key="1">
    <citation type="submission" date="2017-09" db="EMBL/GenBank/DDBJ databases">
        <title>Depth-based differentiation of microbial function through sediment-hosted aquifers and enrichment of novel symbionts in the deep terrestrial subsurface.</title>
        <authorList>
            <person name="Probst A.J."/>
            <person name="Ladd B."/>
            <person name="Jarett J.K."/>
            <person name="Geller-Mcgrath D.E."/>
            <person name="Sieber C.M.K."/>
            <person name="Emerson J.B."/>
            <person name="Anantharaman K."/>
            <person name="Thomas B.C."/>
            <person name="Malmstrom R."/>
            <person name="Stieglmeier M."/>
            <person name="Klingl A."/>
            <person name="Woyke T."/>
            <person name="Ryan C.M."/>
            <person name="Banfield J.F."/>
        </authorList>
    </citation>
    <scope>NUCLEOTIDE SEQUENCE [LARGE SCALE GENOMIC DNA]</scope>
</reference>
<protein>
    <submittedName>
        <fullName evidence="1">Uncharacterized protein</fullName>
    </submittedName>
</protein>
<dbReference type="AlphaFoldDB" id="A0A2M7Q8X7"/>
<evidence type="ECO:0000313" key="2">
    <source>
        <dbReference type="Proteomes" id="UP000230363"/>
    </source>
</evidence>
<gene>
    <name evidence="1" type="ORF">COY96_01335</name>
</gene>
<evidence type="ECO:0000313" key="1">
    <source>
        <dbReference type="EMBL" id="PIY59525.1"/>
    </source>
</evidence>
<sequence>MSDIIHQNFPAEGWSASGGEHKALEADIERLGKEIAEKRSLLEHKSLSDRELVKQTLHPIIKQAAVEPQTVASQPSLAQSNILPNYLQNSSTDVKIEVEKLIDLTLHQGIEKVVKIASKSNAFILDAFHDALTDKMYEELKKRKLI</sequence>
<dbReference type="EMBL" id="PFKZ01000052">
    <property type="protein sequence ID" value="PIY59525.1"/>
    <property type="molecule type" value="Genomic_DNA"/>
</dbReference>
<comment type="caution">
    <text evidence="1">The sequence shown here is derived from an EMBL/GenBank/DDBJ whole genome shotgun (WGS) entry which is preliminary data.</text>
</comment>
<proteinExistence type="predicted"/>
<organism evidence="1 2">
    <name type="scientific">Candidatus Wolfebacteria bacterium CG_4_10_14_0_8_um_filter_37_11</name>
    <dbReference type="NCBI Taxonomy" id="1975062"/>
    <lineage>
        <taxon>Bacteria</taxon>
        <taxon>Candidatus Wolfeibacteriota</taxon>
    </lineage>
</organism>
<accession>A0A2M7Q8X7</accession>